<evidence type="ECO:0000313" key="17">
    <source>
        <dbReference type="Proteomes" id="UP000274139"/>
    </source>
</evidence>
<keyword evidence="3 15" id="KW-0808">Transferase</keyword>
<dbReference type="OrthoDB" id="9790282at2"/>
<comment type="catalytic activity">
    <reaction evidence="5 15">
        <text>L-phenylalanyl-tRNA(Phe) + an N-terminal L-alpha-aminoacyl-[protein] = an N-terminal L-phenylalanyl-L-alpha-aminoacyl-[protein] + tRNA(Phe)</text>
        <dbReference type="Rhea" id="RHEA:43632"/>
        <dbReference type="Rhea" id="RHEA-COMP:9668"/>
        <dbReference type="Rhea" id="RHEA-COMP:9699"/>
        <dbReference type="Rhea" id="RHEA-COMP:10636"/>
        <dbReference type="Rhea" id="RHEA-COMP:10637"/>
        <dbReference type="ChEBI" id="CHEBI:78442"/>
        <dbReference type="ChEBI" id="CHEBI:78531"/>
        <dbReference type="ChEBI" id="CHEBI:78597"/>
        <dbReference type="ChEBI" id="CHEBI:83561"/>
        <dbReference type="EC" id="2.3.2.6"/>
    </reaction>
</comment>
<evidence type="ECO:0000256" key="4">
    <source>
        <dbReference type="ARBA" id="ARBA00023315"/>
    </source>
</evidence>
<keyword evidence="17" id="KW-1185">Reference proteome</keyword>
<dbReference type="EC" id="2.3.2.6" evidence="10 15"/>
<dbReference type="RefSeq" id="WP_103522921.1">
    <property type="nucleotide sequence ID" value="NZ_JAIZDC010000009.1"/>
</dbReference>
<dbReference type="NCBIfam" id="TIGR00667">
    <property type="entry name" value="aat"/>
    <property type="match status" value="1"/>
</dbReference>
<evidence type="ECO:0000256" key="5">
    <source>
        <dbReference type="ARBA" id="ARBA00050607"/>
    </source>
</evidence>
<gene>
    <name evidence="15" type="primary">aat</name>
    <name evidence="16" type="ORF">EAY64_00995</name>
</gene>
<accession>A0A454JNT0</accession>
<dbReference type="GO" id="GO:0030163">
    <property type="term" value="P:protein catabolic process"/>
    <property type="evidence" value="ECO:0007669"/>
    <property type="project" value="UniProtKB-UniRule"/>
</dbReference>
<evidence type="ECO:0000313" key="16">
    <source>
        <dbReference type="EMBL" id="RMD02013.1"/>
    </source>
</evidence>
<dbReference type="FunFam" id="3.40.630.70:FF:000001">
    <property type="entry name" value="Leucyl/phenylalanyl-tRNA--protein transferase"/>
    <property type="match status" value="1"/>
</dbReference>
<keyword evidence="2 15" id="KW-0963">Cytoplasm</keyword>
<evidence type="ECO:0000256" key="13">
    <source>
        <dbReference type="ARBA" id="ARBA00077165"/>
    </source>
</evidence>
<organism evidence="16 17">
    <name type="scientific">Aquitalea palustris</name>
    <dbReference type="NCBI Taxonomy" id="2480983"/>
    <lineage>
        <taxon>Bacteria</taxon>
        <taxon>Pseudomonadati</taxon>
        <taxon>Pseudomonadota</taxon>
        <taxon>Betaproteobacteria</taxon>
        <taxon>Neisseriales</taxon>
        <taxon>Chromobacteriaceae</taxon>
        <taxon>Aquitalea</taxon>
    </lineage>
</organism>
<dbReference type="PANTHER" id="PTHR30098:SF2">
    <property type="entry name" value="LEUCYL_PHENYLALANYL-TRNA--PROTEIN TRANSFERASE"/>
    <property type="match status" value="1"/>
</dbReference>
<dbReference type="SUPFAM" id="SSF55729">
    <property type="entry name" value="Acyl-CoA N-acyltransferases (Nat)"/>
    <property type="match status" value="1"/>
</dbReference>
<dbReference type="HAMAP" id="MF_00688">
    <property type="entry name" value="Leu_Phe_trans"/>
    <property type="match status" value="1"/>
</dbReference>
<dbReference type="AlphaFoldDB" id="A0A454JNT0"/>
<evidence type="ECO:0000256" key="9">
    <source>
        <dbReference type="ARBA" id="ARBA00061535"/>
    </source>
</evidence>
<dbReference type="InterPro" id="IPR004616">
    <property type="entry name" value="Leu/Phe-tRNA_Trfase"/>
</dbReference>
<dbReference type="EMBL" id="RFAR01000003">
    <property type="protein sequence ID" value="RMD02013.1"/>
    <property type="molecule type" value="Genomic_DNA"/>
</dbReference>
<dbReference type="Gene3D" id="3.30.70.3550">
    <property type="entry name" value="Leucyl/phenylalanyl-tRNA-protein transferase, N-terminal domain"/>
    <property type="match status" value="1"/>
</dbReference>
<sequence length="233" mass="26025">MIPWLGHELVFPPVRSALAEPDGLLAAGGDLSPARLLLGYSQGIFPWFSAGEPILWWSPSQRMVLFPPQLRVSRSLDKTLRNRHYRVTLDTAFRQVMEACAAPRAGAAGTWIIQPMVEAYCRLHQIGAAHSFEVWMDGELVGGLYGVALGRMFYGESMFSRRTDASKIAFVHMARHLQAQGVEMIDCQMHTPHLASLGATLIPRAEFIATLKNKTLEPQADSMWNYCFDHEPS</sequence>
<dbReference type="InterPro" id="IPR016181">
    <property type="entry name" value="Acyl_CoA_acyltransferase"/>
</dbReference>
<protein>
    <recommendedName>
        <fullName evidence="11 15">Leucyl/phenylalanyl-tRNA--protein transferase</fullName>
        <ecNumber evidence="10 15">2.3.2.6</ecNumber>
    </recommendedName>
    <alternativeName>
        <fullName evidence="12 15">L/F-transferase</fullName>
    </alternativeName>
    <alternativeName>
        <fullName evidence="13 15">Leucyltransferase</fullName>
    </alternativeName>
    <alternativeName>
        <fullName evidence="14 15">Phenyalanyltransferase</fullName>
    </alternativeName>
</protein>
<dbReference type="Gene3D" id="3.40.630.70">
    <property type="entry name" value="Leucyl/phenylalanyl-tRNA-protein transferase, C-terminal domain"/>
    <property type="match status" value="1"/>
</dbReference>
<evidence type="ECO:0000256" key="7">
    <source>
        <dbReference type="ARBA" id="ARBA00051538"/>
    </source>
</evidence>
<evidence type="ECO:0000256" key="10">
    <source>
        <dbReference type="ARBA" id="ARBA00066767"/>
    </source>
</evidence>
<evidence type="ECO:0000256" key="6">
    <source>
        <dbReference type="ARBA" id="ARBA00050652"/>
    </source>
</evidence>
<dbReference type="InterPro" id="IPR042203">
    <property type="entry name" value="Leu/Phe-tRNA_Trfase_C"/>
</dbReference>
<evidence type="ECO:0000256" key="11">
    <source>
        <dbReference type="ARBA" id="ARBA00074372"/>
    </source>
</evidence>
<dbReference type="Proteomes" id="UP000274139">
    <property type="component" value="Unassembled WGS sequence"/>
</dbReference>
<dbReference type="InterPro" id="IPR042221">
    <property type="entry name" value="Leu/Phe-tRNA_Trfase_N"/>
</dbReference>
<evidence type="ECO:0000256" key="12">
    <source>
        <dbReference type="ARBA" id="ARBA00077136"/>
    </source>
</evidence>
<evidence type="ECO:0000256" key="1">
    <source>
        <dbReference type="ARBA" id="ARBA00004496"/>
    </source>
</evidence>
<evidence type="ECO:0000256" key="8">
    <source>
        <dbReference type="ARBA" id="ARBA00054043"/>
    </source>
</evidence>
<evidence type="ECO:0000256" key="2">
    <source>
        <dbReference type="ARBA" id="ARBA00022490"/>
    </source>
</evidence>
<dbReference type="GO" id="GO:0008914">
    <property type="term" value="F:leucyl-tRNA--protein transferase activity"/>
    <property type="evidence" value="ECO:0007669"/>
    <property type="project" value="UniProtKB-UniRule"/>
</dbReference>
<comment type="catalytic activity">
    <reaction evidence="7 15">
        <text>N-terminal L-lysyl-[protein] + L-leucyl-tRNA(Leu) = N-terminal L-leucyl-L-lysyl-[protein] + tRNA(Leu) + H(+)</text>
        <dbReference type="Rhea" id="RHEA:12340"/>
        <dbReference type="Rhea" id="RHEA-COMP:9613"/>
        <dbReference type="Rhea" id="RHEA-COMP:9622"/>
        <dbReference type="Rhea" id="RHEA-COMP:12670"/>
        <dbReference type="Rhea" id="RHEA-COMP:12671"/>
        <dbReference type="ChEBI" id="CHEBI:15378"/>
        <dbReference type="ChEBI" id="CHEBI:65249"/>
        <dbReference type="ChEBI" id="CHEBI:78442"/>
        <dbReference type="ChEBI" id="CHEBI:78494"/>
        <dbReference type="ChEBI" id="CHEBI:133043"/>
        <dbReference type="EC" id="2.3.2.6"/>
    </reaction>
</comment>
<proteinExistence type="inferred from homology"/>
<dbReference type="GO" id="GO:0005737">
    <property type="term" value="C:cytoplasm"/>
    <property type="evidence" value="ECO:0007669"/>
    <property type="project" value="UniProtKB-SubCell"/>
</dbReference>
<comment type="catalytic activity">
    <reaction evidence="6 15">
        <text>N-terminal L-arginyl-[protein] + L-leucyl-tRNA(Leu) = N-terminal L-leucyl-L-arginyl-[protein] + tRNA(Leu) + H(+)</text>
        <dbReference type="Rhea" id="RHEA:50416"/>
        <dbReference type="Rhea" id="RHEA-COMP:9613"/>
        <dbReference type="Rhea" id="RHEA-COMP:9622"/>
        <dbReference type="Rhea" id="RHEA-COMP:12672"/>
        <dbReference type="Rhea" id="RHEA-COMP:12673"/>
        <dbReference type="ChEBI" id="CHEBI:15378"/>
        <dbReference type="ChEBI" id="CHEBI:64719"/>
        <dbReference type="ChEBI" id="CHEBI:78442"/>
        <dbReference type="ChEBI" id="CHEBI:78494"/>
        <dbReference type="ChEBI" id="CHEBI:133044"/>
        <dbReference type="EC" id="2.3.2.6"/>
    </reaction>
</comment>
<evidence type="ECO:0000256" key="14">
    <source>
        <dbReference type="ARBA" id="ARBA00083640"/>
    </source>
</evidence>
<keyword evidence="4 15" id="KW-0012">Acyltransferase</keyword>
<evidence type="ECO:0000256" key="15">
    <source>
        <dbReference type="HAMAP-Rule" id="MF_00688"/>
    </source>
</evidence>
<evidence type="ECO:0000256" key="3">
    <source>
        <dbReference type="ARBA" id="ARBA00022679"/>
    </source>
</evidence>
<comment type="caution">
    <text evidence="16">The sequence shown here is derived from an EMBL/GenBank/DDBJ whole genome shotgun (WGS) entry which is preliminary data.</text>
</comment>
<dbReference type="Pfam" id="PF03588">
    <property type="entry name" value="Leu_Phe_trans"/>
    <property type="match status" value="1"/>
</dbReference>
<comment type="similarity">
    <text evidence="9 15">Belongs to the L/F-transferase family.</text>
</comment>
<reference evidence="16 17" key="1">
    <citation type="submission" date="2018-10" db="EMBL/GenBank/DDBJ databases">
        <title>Draft genome sequence of Aquitalea MWU14-2217 isolated from a wild cranberry bog in Provincetown, Massachusetts.</title>
        <authorList>
            <person name="Ebadzadsahrai G."/>
            <person name="Soby S."/>
        </authorList>
    </citation>
    <scope>NUCLEOTIDE SEQUENCE [LARGE SCALE GENOMIC DNA]</scope>
    <source>
        <strain evidence="16 17">MWU14-2217</strain>
    </source>
</reference>
<comment type="function">
    <text evidence="8 15">Functions in the N-end rule pathway of protein degradation where it conjugates Leu, Phe and, less efficiently, Met from aminoacyl-tRNAs to the N-termini of proteins containing an N-terminal arginine or lysine.</text>
</comment>
<name>A0A454JNT0_9NEIS</name>
<dbReference type="PANTHER" id="PTHR30098">
    <property type="entry name" value="LEUCYL/PHENYLALANYL-TRNA--PROTEIN TRANSFERASE"/>
    <property type="match status" value="1"/>
</dbReference>
<dbReference type="FunFam" id="3.30.70.3550:FF:000001">
    <property type="entry name" value="Leucyl/phenylalanyl-tRNA--protein transferase"/>
    <property type="match status" value="1"/>
</dbReference>
<comment type="subcellular location">
    <subcellularLocation>
        <location evidence="1 15">Cytoplasm</location>
    </subcellularLocation>
</comment>